<dbReference type="GO" id="GO:0140359">
    <property type="term" value="F:ABC-type transporter activity"/>
    <property type="evidence" value="ECO:0007669"/>
    <property type="project" value="InterPro"/>
</dbReference>
<dbReference type="PROSITE" id="PS00211">
    <property type="entry name" value="ABC_TRANSPORTER_1"/>
    <property type="match status" value="1"/>
</dbReference>
<proteinExistence type="predicted"/>
<dbReference type="RefSeq" id="WP_072793708.1">
    <property type="nucleotide sequence ID" value="NZ_FQWM01000006.1"/>
</dbReference>
<dbReference type="InterPro" id="IPR017871">
    <property type="entry name" value="ABC_transporter-like_CS"/>
</dbReference>
<evidence type="ECO:0000256" key="9">
    <source>
        <dbReference type="PROSITE-ProRule" id="PRU01213"/>
    </source>
</evidence>
<dbReference type="Gene3D" id="3.40.50.300">
    <property type="entry name" value="P-loop containing nucleotide triphosphate hydrolases"/>
    <property type="match status" value="1"/>
</dbReference>
<evidence type="ECO:0000256" key="7">
    <source>
        <dbReference type="ARBA" id="ARBA00022967"/>
    </source>
</evidence>
<dbReference type="PROSITE" id="PS51866">
    <property type="entry name" value="MOP"/>
    <property type="match status" value="1"/>
</dbReference>
<evidence type="ECO:0000256" key="3">
    <source>
        <dbReference type="ARBA" id="ARBA00022505"/>
    </source>
</evidence>
<keyword evidence="13" id="KW-1185">Reference proteome</keyword>
<dbReference type="GO" id="GO:0016887">
    <property type="term" value="F:ATP hydrolysis activity"/>
    <property type="evidence" value="ECO:0007669"/>
    <property type="project" value="InterPro"/>
</dbReference>
<gene>
    <name evidence="12" type="ORF">SAMN04488044_2872</name>
</gene>
<evidence type="ECO:0000256" key="1">
    <source>
        <dbReference type="ARBA" id="ARBA00022448"/>
    </source>
</evidence>
<dbReference type="InterPro" id="IPR050334">
    <property type="entry name" value="Molybdenum_import_ModC"/>
</dbReference>
<keyword evidence="7" id="KW-1278">Translocase</keyword>
<name>A0A1M5UD24_9RHOB</name>
<dbReference type="InterPro" id="IPR008995">
    <property type="entry name" value="Mo/tungstate-bd_C_term_dom"/>
</dbReference>
<dbReference type="Pfam" id="PF03459">
    <property type="entry name" value="TOBE"/>
    <property type="match status" value="1"/>
</dbReference>
<dbReference type="PROSITE" id="PS50893">
    <property type="entry name" value="ABC_TRANSPORTER_2"/>
    <property type="match status" value="1"/>
</dbReference>
<dbReference type="GO" id="GO:0016020">
    <property type="term" value="C:membrane"/>
    <property type="evidence" value="ECO:0007669"/>
    <property type="project" value="InterPro"/>
</dbReference>
<feature type="domain" description="ABC transporter" evidence="10">
    <location>
        <begin position="5"/>
        <end position="233"/>
    </location>
</feature>
<evidence type="ECO:0000256" key="5">
    <source>
        <dbReference type="ARBA" id="ARBA00022741"/>
    </source>
</evidence>
<dbReference type="Gene3D" id="2.40.50.100">
    <property type="match status" value="1"/>
</dbReference>
<evidence type="ECO:0000256" key="6">
    <source>
        <dbReference type="ARBA" id="ARBA00022840"/>
    </source>
</evidence>
<keyword evidence="2" id="KW-1003">Cell membrane</keyword>
<evidence type="ECO:0000256" key="4">
    <source>
        <dbReference type="ARBA" id="ARBA00022519"/>
    </source>
</evidence>
<dbReference type="EMBL" id="FQWM01000006">
    <property type="protein sequence ID" value="SHH60952.1"/>
    <property type="molecule type" value="Genomic_DNA"/>
</dbReference>
<keyword evidence="6 12" id="KW-0067">ATP-binding</keyword>
<dbReference type="InterPro" id="IPR004606">
    <property type="entry name" value="Mop_domain"/>
</dbReference>
<dbReference type="STRING" id="870908.SAMN04488044_2872"/>
<evidence type="ECO:0000313" key="12">
    <source>
        <dbReference type="EMBL" id="SHH60952.1"/>
    </source>
</evidence>
<dbReference type="SUPFAM" id="SSF52540">
    <property type="entry name" value="P-loop containing nucleoside triphosphate hydrolases"/>
    <property type="match status" value="1"/>
</dbReference>
<dbReference type="InterPro" id="IPR003593">
    <property type="entry name" value="AAA+_ATPase"/>
</dbReference>
<reference evidence="13" key="1">
    <citation type="submission" date="2016-11" db="EMBL/GenBank/DDBJ databases">
        <authorList>
            <person name="Varghese N."/>
            <person name="Submissions S."/>
        </authorList>
    </citation>
    <scope>NUCLEOTIDE SEQUENCE [LARGE SCALE GENOMIC DNA]</scope>
    <source>
        <strain evidence="13">DSM 28223</strain>
    </source>
</reference>
<keyword evidence="3 9" id="KW-0500">Molybdenum</keyword>
<keyword evidence="4" id="KW-0997">Cell inner membrane</keyword>
<dbReference type="PANTHER" id="PTHR43514:SF4">
    <property type="entry name" value="ABC TRANSPORTER I FAMILY MEMBER 10"/>
    <property type="match status" value="1"/>
</dbReference>
<dbReference type="Pfam" id="PF00005">
    <property type="entry name" value="ABC_tran"/>
    <property type="match status" value="1"/>
</dbReference>
<dbReference type="SMART" id="SM00382">
    <property type="entry name" value="AAA"/>
    <property type="match status" value="1"/>
</dbReference>
<dbReference type="OrthoDB" id="9802264at2"/>
<evidence type="ECO:0000259" key="11">
    <source>
        <dbReference type="PROSITE" id="PS51866"/>
    </source>
</evidence>
<dbReference type="InterPro" id="IPR005116">
    <property type="entry name" value="Transp-assoc_OB_typ1"/>
</dbReference>
<keyword evidence="5" id="KW-0547">Nucleotide-binding</keyword>
<dbReference type="AlphaFoldDB" id="A0A1M5UD24"/>
<evidence type="ECO:0000256" key="8">
    <source>
        <dbReference type="ARBA" id="ARBA00023136"/>
    </source>
</evidence>
<evidence type="ECO:0000256" key="2">
    <source>
        <dbReference type="ARBA" id="ARBA00022475"/>
    </source>
</evidence>
<dbReference type="NCBIfam" id="TIGR02142">
    <property type="entry name" value="modC_ABC"/>
    <property type="match status" value="1"/>
</dbReference>
<dbReference type="InterPro" id="IPR027417">
    <property type="entry name" value="P-loop_NTPase"/>
</dbReference>
<evidence type="ECO:0000313" key="13">
    <source>
        <dbReference type="Proteomes" id="UP000184211"/>
    </source>
</evidence>
<dbReference type="PANTHER" id="PTHR43514">
    <property type="entry name" value="ABC TRANSPORTER I FAMILY MEMBER 10"/>
    <property type="match status" value="1"/>
</dbReference>
<dbReference type="GO" id="GO:0005524">
    <property type="term" value="F:ATP binding"/>
    <property type="evidence" value="ECO:0007669"/>
    <property type="project" value="UniProtKB-KW"/>
</dbReference>
<organism evidence="12 13">
    <name type="scientific">Cognatishimia maritima</name>
    <dbReference type="NCBI Taxonomy" id="870908"/>
    <lineage>
        <taxon>Bacteria</taxon>
        <taxon>Pseudomonadati</taxon>
        <taxon>Pseudomonadota</taxon>
        <taxon>Alphaproteobacteria</taxon>
        <taxon>Rhodobacterales</taxon>
        <taxon>Paracoccaceae</taxon>
        <taxon>Cognatishimia</taxon>
    </lineage>
</organism>
<dbReference type="Proteomes" id="UP000184211">
    <property type="component" value="Unassembled WGS sequence"/>
</dbReference>
<protein>
    <submittedName>
        <fullName evidence="12">Molybdate transport system ATP-binding protein</fullName>
    </submittedName>
</protein>
<dbReference type="InterPro" id="IPR003439">
    <property type="entry name" value="ABC_transporter-like_ATP-bd"/>
</dbReference>
<keyword evidence="8" id="KW-0472">Membrane</keyword>
<dbReference type="SUPFAM" id="SSF50331">
    <property type="entry name" value="MOP-like"/>
    <property type="match status" value="1"/>
</dbReference>
<feature type="domain" description="Mop" evidence="11">
    <location>
        <begin position="292"/>
        <end position="358"/>
    </location>
</feature>
<keyword evidence="1" id="KW-0813">Transport</keyword>
<sequence>MTLNVAITTVLKGFDLDVNFAAERGVTAIFGASGAGKTTVINAVAGLHRPDQGTITLDNDTFFAADRGINVPVADRRLGYVFQDHRLFPNMTVAQNLSFAKKARGLRQDGQHHSAVLEILGIAPLLGRYPTDLSGGEKQRVAIGRALLSQPKVLLLDEPLASLDHARRLEILPYLERLRDHSDLPILYVSHSVSEVARLANQVVLLDRGRQIQVGPVTEVFSDLDAAQFLGRDDHGAVLFAKVVATHADGVTEVQSSGGRLFVNQTVSSANKRIRLRIRAQDVMLSLSRPEGLSALNVLPCVIADIRSEAKNSVLVQLACGPDRLLSRITERSRQHLNLQIGMPIFAVLKTVSMAQEAIGFQAG</sequence>
<accession>A0A1M5UD24</accession>
<dbReference type="InterPro" id="IPR011868">
    <property type="entry name" value="ModC_ABC_ATP-bd"/>
</dbReference>
<dbReference type="GO" id="GO:0015098">
    <property type="term" value="F:molybdate ion transmembrane transporter activity"/>
    <property type="evidence" value="ECO:0007669"/>
    <property type="project" value="InterPro"/>
</dbReference>
<evidence type="ECO:0000259" key="10">
    <source>
        <dbReference type="PROSITE" id="PS50893"/>
    </source>
</evidence>